<dbReference type="STRING" id="29529.SAMN04488122_1830"/>
<protein>
    <submittedName>
        <fullName evidence="1">Uncharacterized protein</fullName>
    </submittedName>
</protein>
<dbReference type="InterPro" id="IPR048910">
    <property type="entry name" value="Bflower_2"/>
</dbReference>
<keyword evidence="2" id="KW-1185">Reference proteome</keyword>
<sequence>MKKLALFLLLVVLAGLVKGQTIRSNNYGTIAKISSDGTIKNGSYVTIGYIRDGKVQNSAHVTIGYVGSDGKVQDAGHSTVGYVKEDGKVVSSSYTTLGYIRKDGKVVNASYTTLGYAGSVPKEWAALIFFFFHFE</sequence>
<gene>
    <name evidence="1" type="ORF">SAMN04488122_1830</name>
</gene>
<dbReference type="Proteomes" id="UP000199310">
    <property type="component" value="Unassembled WGS sequence"/>
</dbReference>
<dbReference type="OrthoDB" id="672105at2"/>
<evidence type="ECO:0000313" key="1">
    <source>
        <dbReference type="EMBL" id="SEW32072.1"/>
    </source>
</evidence>
<organism evidence="1 2">
    <name type="scientific">Chitinophaga arvensicola</name>
    <dbReference type="NCBI Taxonomy" id="29529"/>
    <lineage>
        <taxon>Bacteria</taxon>
        <taxon>Pseudomonadati</taxon>
        <taxon>Bacteroidota</taxon>
        <taxon>Chitinophagia</taxon>
        <taxon>Chitinophagales</taxon>
        <taxon>Chitinophagaceae</taxon>
        <taxon>Chitinophaga</taxon>
    </lineage>
</organism>
<dbReference type="RefSeq" id="WP_089893424.1">
    <property type="nucleotide sequence ID" value="NZ_FOJG01000001.1"/>
</dbReference>
<accession>A0A1I0QX32</accession>
<proteinExistence type="predicted"/>
<dbReference type="AlphaFoldDB" id="A0A1I0QX32"/>
<evidence type="ECO:0000313" key="2">
    <source>
        <dbReference type="Proteomes" id="UP000199310"/>
    </source>
</evidence>
<name>A0A1I0QX32_9BACT</name>
<dbReference type="Pfam" id="PF21785">
    <property type="entry name" value="Bflower_2"/>
    <property type="match status" value="1"/>
</dbReference>
<dbReference type="EMBL" id="FOJG01000001">
    <property type="protein sequence ID" value="SEW32072.1"/>
    <property type="molecule type" value="Genomic_DNA"/>
</dbReference>
<reference evidence="2" key="1">
    <citation type="submission" date="2016-10" db="EMBL/GenBank/DDBJ databases">
        <authorList>
            <person name="Varghese N."/>
            <person name="Submissions S."/>
        </authorList>
    </citation>
    <scope>NUCLEOTIDE SEQUENCE [LARGE SCALE GENOMIC DNA]</scope>
    <source>
        <strain evidence="2">DSM 3695</strain>
    </source>
</reference>